<organism evidence="2 3">
    <name type="scientific">Pseudolycoriella hygida</name>
    <dbReference type="NCBI Taxonomy" id="35572"/>
    <lineage>
        <taxon>Eukaryota</taxon>
        <taxon>Metazoa</taxon>
        <taxon>Ecdysozoa</taxon>
        <taxon>Arthropoda</taxon>
        <taxon>Hexapoda</taxon>
        <taxon>Insecta</taxon>
        <taxon>Pterygota</taxon>
        <taxon>Neoptera</taxon>
        <taxon>Endopterygota</taxon>
        <taxon>Diptera</taxon>
        <taxon>Nematocera</taxon>
        <taxon>Sciaroidea</taxon>
        <taxon>Sciaridae</taxon>
        <taxon>Pseudolycoriella</taxon>
    </lineage>
</organism>
<dbReference type="EMBL" id="WJQU01000002">
    <property type="protein sequence ID" value="KAJ6642166.1"/>
    <property type="molecule type" value="Genomic_DNA"/>
</dbReference>
<protein>
    <recommendedName>
        <fullName evidence="4">BAG domain-containing protein</fullName>
    </recommendedName>
</protein>
<evidence type="ECO:0000313" key="1">
    <source>
        <dbReference type="EMBL" id="KAJ6642166.1"/>
    </source>
</evidence>
<evidence type="ECO:0000313" key="2">
    <source>
        <dbReference type="EMBL" id="KAJ6643541.1"/>
    </source>
</evidence>
<dbReference type="EMBL" id="WJQU01000002">
    <property type="protein sequence ID" value="KAJ6643541.1"/>
    <property type="molecule type" value="Genomic_DNA"/>
</dbReference>
<sequence length="143" mass="16631">MQLQAIHLGVPDEKEAFDYRWSLFMAAISRLSGRTENDNKSRFDPETVSILNLPSLKVGRMKSMAPSEKIDFILSDKLRLESWIKKYKMDFTKSSKDSEKLATFHEAATRLKLLLDDSDFDKGELRTERRKALKEINDLFNEL</sequence>
<evidence type="ECO:0000313" key="3">
    <source>
        <dbReference type="Proteomes" id="UP001151699"/>
    </source>
</evidence>
<dbReference type="AlphaFoldDB" id="A0A9Q0N5U6"/>
<proteinExistence type="predicted"/>
<dbReference type="Gene3D" id="1.20.58.120">
    <property type="entry name" value="BAG domain"/>
    <property type="match status" value="1"/>
</dbReference>
<comment type="caution">
    <text evidence="2">The sequence shown here is derived from an EMBL/GenBank/DDBJ whole genome shotgun (WGS) entry which is preliminary data.</text>
</comment>
<reference evidence="2" key="1">
    <citation type="submission" date="2022-07" db="EMBL/GenBank/DDBJ databases">
        <authorList>
            <person name="Trinca V."/>
            <person name="Uliana J.V.C."/>
            <person name="Torres T.T."/>
            <person name="Ward R.J."/>
            <person name="Monesi N."/>
        </authorList>
    </citation>
    <scope>NUCLEOTIDE SEQUENCE</scope>
    <source>
        <strain evidence="2">HSMRA1968</strain>
        <tissue evidence="2">Whole embryos</tissue>
    </source>
</reference>
<evidence type="ECO:0008006" key="4">
    <source>
        <dbReference type="Google" id="ProtNLM"/>
    </source>
</evidence>
<keyword evidence="3" id="KW-1185">Reference proteome</keyword>
<name>A0A9Q0N5U6_9DIPT</name>
<dbReference type="OrthoDB" id="7797792at2759"/>
<dbReference type="Proteomes" id="UP001151699">
    <property type="component" value="Chromosome B"/>
</dbReference>
<dbReference type="InterPro" id="IPR036533">
    <property type="entry name" value="BAG_dom_sf"/>
</dbReference>
<dbReference type="GO" id="GO:0051087">
    <property type="term" value="F:protein-folding chaperone binding"/>
    <property type="evidence" value="ECO:0007669"/>
    <property type="project" value="InterPro"/>
</dbReference>
<gene>
    <name evidence="1" type="ORF">Bhyg_07113</name>
    <name evidence="2" type="ORF">Bhyg_08503</name>
</gene>
<accession>A0A9Q0N5U6</accession>